<dbReference type="PANTHER" id="PTHR11616">
    <property type="entry name" value="SODIUM/CHLORIDE DEPENDENT TRANSPORTER"/>
    <property type="match status" value="1"/>
</dbReference>
<feature type="transmembrane region" description="Helical" evidence="16">
    <location>
        <begin position="584"/>
        <end position="602"/>
    </location>
</feature>
<evidence type="ECO:0000256" key="6">
    <source>
        <dbReference type="ARBA" id="ARBA00022775"/>
    </source>
</evidence>
<keyword evidence="7 15" id="KW-0769">Symport</keyword>
<dbReference type="GO" id="GO:0032809">
    <property type="term" value="C:neuronal cell body membrane"/>
    <property type="evidence" value="ECO:0007669"/>
    <property type="project" value="TreeGrafter"/>
</dbReference>
<evidence type="ECO:0000256" key="4">
    <source>
        <dbReference type="ARBA" id="ARBA00022692"/>
    </source>
</evidence>
<dbReference type="PANTHER" id="PTHR11616:SF320">
    <property type="entry name" value="SODIUM-DEPENDENT NORADRENALINE TRANSPORTER"/>
    <property type="match status" value="1"/>
</dbReference>
<evidence type="ECO:0000256" key="12">
    <source>
        <dbReference type="ARBA" id="ARBA00023180"/>
    </source>
</evidence>
<evidence type="ECO:0000256" key="1">
    <source>
        <dbReference type="ARBA" id="ARBA00004651"/>
    </source>
</evidence>
<dbReference type="AlphaFoldDB" id="A0A1W0XCQ4"/>
<keyword evidence="18" id="KW-1185">Reference proteome</keyword>
<feature type="transmembrane region" description="Helical" evidence="16">
    <location>
        <begin position="375"/>
        <end position="396"/>
    </location>
</feature>
<dbReference type="GO" id="GO:0046872">
    <property type="term" value="F:metal ion binding"/>
    <property type="evidence" value="ECO:0007669"/>
    <property type="project" value="UniProtKB-KW"/>
</dbReference>
<keyword evidence="6" id="KW-0532">Neurotransmitter transport</keyword>
<dbReference type="Pfam" id="PF00209">
    <property type="entry name" value="SNF"/>
    <property type="match status" value="2"/>
</dbReference>
<keyword evidence="12" id="KW-0325">Glycoprotein</keyword>
<dbReference type="Proteomes" id="UP000192578">
    <property type="component" value="Unassembled WGS sequence"/>
</dbReference>
<evidence type="ECO:0000256" key="2">
    <source>
        <dbReference type="ARBA" id="ARBA00022448"/>
    </source>
</evidence>
<feature type="transmembrane region" description="Helical" evidence="16">
    <location>
        <begin position="540"/>
        <end position="563"/>
    </location>
</feature>
<feature type="transmembrane region" description="Helical" evidence="16">
    <location>
        <begin position="508"/>
        <end position="534"/>
    </location>
</feature>
<sequence>MVYMTKTPIGSPVEANGPRDLTFKIDTVDDLQASTPLTPQPTFPPGALLVVPVPDAARRVSRITLEDRVTWDKKIDFLLSVIGFSVDLSNVWRFPYLCYKNGGGAFLVPYMIFFILGGVPLFYLELALGQYNRKGAVTCWGRLVPLFKGVGLAVVLVSFFVDLFYNQILSWALYFFFASFTSVLPWATCGNLWNTENCIGAYDEITDVEDLTSRFHCGVSPISSNISSASEVSPCLRTKLGINLNNTNLTSADLVTACASLELNITTESCKSSAEEYFYRSVLELHKSTGLDDLGEILWPNTLCLLAIYIICYFSLWKGVLSSGKVVWFTAIFPYIGLLALLVRGVTLPGSYDGIVYYLSPDFSKLATSQVWVDAATQVFFSLGPGFGVLLAFASYNKFNNNVYYDAMLTSCINLLTSFLSGLVIFSVLGYMAWKVNKKVADVAQEGPGLVFVVYPEALATMPGSTFWSIFFFLMLLTIGLDSSFAGSEAVITGVSDEVPLFEKHREIFVACLFTFYFFAAGLATCTQGGFYIVQLLDSYAAGYSLMLAVFLECIAVSWIYGISRICQDIHEMLGFTPGIFWRICWKWVSPAAVLFIIIYGIVNYAPLEVNKYVYPGWANGIGWLIAASSMSCMPLMAIYKFIRTSGTIRQRFKKLITPYRDTQAEKRAKAAGIIVTSSDDHVHVHNNGKS</sequence>
<feature type="binding site" evidence="13">
    <location>
        <position position="414"/>
    </location>
    <ligand>
        <name>Na(+)</name>
        <dbReference type="ChEBI" id="CHEBI:29101"/>
        <label>1</label>
    </ligand>
</feature>
<comment type="subcellular location">
    <subcellularLocation>
        <location evidence="1">Cell membrane</location>
        <topology evidence="1">Multi-pass membrane protein</topology>
    </subcellularLocation>
</comment>
<keyword evidence="3" id="KW-1003">Cell membrane</keyword>
<dbReference type="GO" id="GO:0005330">
    <property type="term" value="F:dopamine:sodium symporter activity"/>
    <property type="evidence" value="ECO:0007669"/>
    <property type="project" value="TreeGrafter"/>
</dbReference>
<keyword evidence="2 15" id="KW-0813">Transport</keyword>
<evidence type="ECO:0000256" key="13">
    <source>
        <dbReference type="PIRSR" id="PIRSR600175-1"/>
    </source>
</evidence>
<comment type="caution">
    <text evidence="17">The sequence shown here is derived from an EMBL/GenBank/DDBJ whole genome shotgun (WGS) entry which is preliminary data.</text>
</comment>
<dbReference type="GO" id="GO:0030424">
    <property type="term" value="C:axon"/>
    <property type="evidence" value="ECO:0007669"/>
    <property type="project" value="TreeGrafter"/>
</dbReference>
<dbReference type="PRINTS" id="PR00176">
    <property type="entry name" value="NANEUSMPORT"/>
</dbReference>
<dbReference type="InterPro" id="IPR037272">
    <property type="entry name" value="SNS_sf"/>
</dbReference>
<dbReference type="GO" id="GO:0006865">
    <property type="term" value="P:amino acid transport"/>
    <property type="evidence" value="ECO:0007669"/>
    <property type="project" value="TreeGrafter"/>
</dbReference>
<keyword evidence="9 13" id="KW-0915">Sodium</keyword>
<feature type="transmembrane region" description="Helical" evidence="16">
    <location>
        <begin position="143"/>
        <end position="161"/>
    </location>
</feature>
<feature type="transmembrane region" description="Helical" evidence="16">
    <location>
        <begin position="297"/>
        <end position="314"/>
    </location>
</feature>
<feature type="binding site" evidence="13">
    <location>
        <position position="483"/>
    </location>
    <ligand>
        <name>Na(+)</name>
        <dbReference type="ChEBI" id="CHEBI:29101"/>
        <label>1</label>
    </ligand>
</feature>
<dbReference type="EMBL" id="MTYJ01000003">
    <property type="protein sequence ID" value="OQV25275.1"/>
    <property type="molecule type" value="Genomic_DNA"/>
</dbReference>
<dbReference type="OrthoDB" id="6581954at2759"/>
<dbReference type="PROSITE" id="PS00754">
    <property type="entry name" value="NA_NEUROTRAN_SYMP_2"/>
    <property type="match status" value="1"/>
</dbReference>
<keyword evidence="10 16" id="KW-0472">Membrane</keyword>
<evidence type="ECO:0000256" key="5">
    <source>
        <dbReference type="ARBA" id="ARBA00022723"/>
    </source>
</evidence>
<reference evidence="18" key="1">
    <citation type="submission" date="2017-01" db="EMBL/GenBank/DDBJ databases">
        <title>Comparative genomics of anhydrobiosis in the tardigrade Hypsibius dujardini.</title>
        <authorList>
            <person name="Yoshida Y."/>
            <person name="Koutsovoulos G."/>
            <person name="Laetsch D."/>
            <person name="Stevens L."/>
            <person name="Kumar S."/>
            <person name="Horikawa D."/>
            <person name="Ishino K."/>
            <person name="Komine S."/>
            <person name="Tomita M."/>
            <person name="Blaxter M."/>
            <person name="Arakawa K."/>
        </authorList>
    </citation>
    <scope>NUCLEOTIDE SEQUENCE [LARGE SCALE GENOMIC DNA]</scope>
    <source>
        <strain evidence="18">Z151</strain>
    </source>
</reference>
<feature type="binding site" evidence="13">
    <location>
        <position position="90"/>
    </location>
    <ligand>
        <name>Na(+)</name>
        <dbReference type="ChEBI" id="CHEBI:29101"/>
        <label>1</label>
    </ligand>
</feature>
<accession>A0A1W0XCQ4</accession>
<evidence type="ECO:0000256" key="15">
    <source>
        <dbReference type="RuleBase" id="RU003732"/>
    </source>
</evidence>
<protein>
    <recommendedName>
        <fullName evidence="15">Transporter</fullName>
    </recommendedName>
</protein>
<evidence type="ECO:0000256" key="14">
    <source>
        <dbReference type="PIRSR" id="PIRSR600175-2"/>
    </source>
</evidence>
<evidence type="ECO:0000313" key="17">
    <source>
        <dbReference type="EMBL" id="OQV25275.1"/>
    </source>
</evidence>
<feature type="binding site" evidence="13">
    <location>
        <position position="482"/>
    </location>
    <ligand>
        <name>Na(+)</name>
        <dbReference type="ChEBI" id="CHEBI:29101"/>
        <label>1</label>
    </ligand>
</feature>
<feature type="binding site" evidence="13">
    <location>
        <position position="86"/>
    </location>
    <ligand>
        <name>Na(+)</name>
        <dbReference type="ChEBI" id="CHEBI:29101"/>
        <label>1</label>
    </ligand>
</feature>
<feature type="transmembrane region" description="Helical" evidence="16">
    <location>
        <begin position="168"/>
        <end position="187"/>
    </location>
</feature>
<evidence type="ECO:0000256" key="9">
    <source>
        <dbReference type="ARBA" id="ARBA00023053"/>
    </source>
</evidence>
<dbReference type="PROSITE" id="PS00610">
    <property type="entry name" value="NA_NEUROTRAN_SYMP_1"/>
    <property type="match status" value="1"/>
</dbReference>
<evidence type="ECO:0000313" key="18">
    <source>
        <dbReference type="Proteomes" id="UP000192578"/>
    </source>
</evidence>
<dbReference type="GO" id="GO:0042734">
    <property type="term" value="C:presynaptic membrane"/>
    <property type="evidence" value="ECO:0007669"/>
    <property type="project" value="TreeGrafter"/>
</dbReference>
<feature type="transmembrane region" description="Helical" evidence="16">
    <location>
        <begin position="467"/>
        <end position="487"/>
    </location>
</feature>
<feature type="transmembrane region" description="Helical" evidence="16">
    <location>
        <begin position="103"/>
        <end position="123"/>
    </location>
</feature>
<keyword evidence="8 16" id="KW-1133">Transmembrane helix</keyword>
<gene>
    <name evidence="17" type="ORF">BV898_00959</name>
</gene>
<feature type="binding site" evidence="13">
    <location>
        <position position="83"/>
    </location>
    <ligand>
        <name>Na(+)</name>
        <dbReference type="ChEBI" id="CHEBI:29101"/>
        <label>1</label>
    </ligand>
</feature>
<dbReference type="PROSITE" id="PS50267">
    <property type="entry name" value="NA_NEUROTRAN_SYMP_3"/>
    <property type="match status" value="1"/>
</dbReference>
<feature type="transmembrane region" description="Helical" evidence="16">
    <location>
        <begin position="326"/>
        <end position="343"/>
    </location>
</feature>
<dbReference type="GO" id="GO:0051583">
    <property type="term" value="P:dopamine uptake involved in synaptic transmission"/>
    <property type="evidence" value="ECO:0007669"/>
    <property type="project" value="TreeGrafter"/>
</dbReference>
<keyword evidence="4 15" id="KW-0812">Transmembrane</keyword>
<organism evidence="17 18">
    <name type="scientific">Hypsibius exemplaris</name>
    <name type="common">Freshwater tardigrade</name>
    <dbReference type="NCBI Taxonomy" id="2072580"/>
    <lineage>
        <taxon>Eukaryota</taxon>
        <taxon>Metazoa</taxon>
        <taxon>Ecdysozoa</taxon>
        <taxon>Tardigrada</taxon>
        <taxon>Eutardigrada</taxon>
        <taxon>Parachela</taxon>
        <taxon>Hypsibioidea</taxon>
        <taxon>Hypsibiidae</taxon>
        <taxon>Hypsibius</taxon>
    </lineage>
</organism>
<name>A0A1W0XCQ4_HYPEX</name>
<evidence type="ECO:0000256" key="10">
    <source>
        <dbReference type="ARBA" id="ARBA00023136"/>
    </source>
</evidence>
<evidence type="ECO:0000256" key="16">
    <source>
        <dbReference type="SAM" id="Phobius"/>
    </source>
</evidence>
<evidence type="ECO:0000256" key="3">
    <source>
        <dbReference type="ARBA" id="ARBA00022475"/>
    </source>
</evidence>
<dbReference type="GO" id="GO:0015874">
    <property type="term" value="P:norepinephrine transport"/>
    <property type="evidence" value="ECO:0007669"/>
    <property type="project" value="TreeGrafter"/>
</dbReference>
<dbReference type="SUPFAM" id="SSF161070">
    <property type="entry name" value="SNF-like"/>
    <property type="match status" value="1"/>
</dbReference>
<feature type="transmembrane region" description="Helical" evidence="16">
    <location>
        <begin position="622"/>
        <end position="643"/>
    </location>
</feature>
<proteinExistence type="inferred from homology"/>
<evidence type="ECO:0000256" key="8">
    <source>
        <dbReference type="ARBA" id="ARBA00022989"/>
    </source>
</evidence>
<keyword evidence="5 13" id="KW-0479">Metal-binding</keyword>
<evidence type="ECO:0000256" key="11">
    <source>
        <dbReference type="ARBA" id="ARBA00023157"/>
    </source>
</evidence>
<feature type="disulfide bond" evidence="14">
    <location>
        <begin position="189"/>
        <end position="198"/>
    </location>
</feature>
<feature type="transmembrane region" description="Helical" evidence="16">
    <location>
        <begin position="408"/>
        <end position="434"/>
    </location>
</feature>
<feature type="binding site" evidence="13">
    <location>
        <position position="382"/>
    </location>
    <ligand>
        <name>Na(+)</name>
        <dbReference type="ChEBI" id="CHEBI:29101"/>
        <label>1</label>
    </ligand>
</feature>
<dbReference type="InterPro" id="IPR000175">
    <property type="entry name" value="Na/ntran_symport"/>
</dbReference>
<comment type="similarity">
    <text evidence="15">Belongs to the sodium:neurotransmitter symporter (SNF) (TC 2.A.22) family.</text>
</comment>
<evidence type="ECO:0000256" key="7">
    <source>
        <dbReference type="ARBA" id="ARBA00022847"/>
    </source>
</evidence>
<keyword evidence="11 14" id="KW-1015">Disulfide bond</keyword>